<keyword evidence="9" id="KW-0677">Repeat</keyword>
<comment type="catalytic activity">
    <reaction evidence="12 13">
        <text>L-serine + acetyl-CoA = O-acetyl-L-serine + CoA</text>
        <dbReference type="Rhea" id="RHEA:24560"/>
        <dbReference type="ChEBI" id="CHEBI:33384"/>
        <dbReference type="ChEBI" id="CHEBI:57287"/>
        <dbReference type="ChEBI" id="CHEBI:57288"/>
        <dbReference type="ChEBI" id="CHEBI:58340"/>
        <dbReference type="EC" id="2.3.1.30"/>
    </reaction>
</comment>
<dbReference type="STRING" id="1121307.CLCY_1c00580"/>
<evidence type="ECO:0000313" key="15">
    <source>
        <dbReference type="Proteomes" id="UP000036756"/>
    </source>
</evidence>
<name>A0A0J8D8Z2_CLOCY</name>
<comment type="caution">
    <text evidence="14">The sequence shown here is derived from an EMBL/GenBank/DDBJ whole genome shotgun (WGS) entry which is preliminary data.</text>
</comment>
<dbReference type="PIRSF" id="PIRSF000441">
    <property type="entry name" value="CysE"/>
    <property type="match status" value="1"/>
</dbReference>
<dbReference type="GO" id="GO:0006535">
    <property type="term" value="P:cysteine biosynthetic process from serine"/>
    <property type="evidence" value="ECO:0007669"/>
    <property type="project" value="InterPro"/>
</dbReference>
<evidence type="ECO:0000256" key="10">
    <source>
        <dbReference type="ARBA" id="ARBA00023192"/>
    </source>
</evidence>
<evidence type="ECO:0000313" key="14">
    <source>
        <dbReference type="EMBL" id="KMT20824.1"/>
    </source>
</evidence>
<keyword evidence="7" id="KW-0028">Amino-acid biosynthesis</keyword>
<dbReference type="InterPro" id="IPR011004">
    <property type="entry name" value="Trimer_LpxA-like_sf"/>
</dbReference>
<dbReference type="FunFam" id="1.10.3130.10:FF:000003">
    <property type="entry name" value="Serine acetyltransferase"/>
    <property type="match status" value="1"/>
</dbReference>
<dbReference type="Pfam" id="PF00132">
    <property type="entry name" value="Hexapep"/>
    <property type="match status" value="1"/>
</dbReference>
<evidence type="ECO:0000256" key="8">
    <source>
        <dbReference type="ARBA" id="ARBA00022679"/>
    </source>
</evidence>
<evidence type="ECO:0000256" key="7">
    <source>
        <dbReference type="ARBA" id="ARBA00022605"/>
    </source>
</evidence>
<dbReference type="InterPro" id="IPR053376">
    <property type="entry name" value="Serine_acetyltransferase"/>
</dbReference>
<evidence type="ECO:0000256" key="3">
    <source>
        <dbReference type="ARBA" id="ARBA00007274"/>
    </source>
</evidence>
<dbReference type="AlphaFoldDB" id="A0A0J8D8Z2"/>
<dbReference type="GO" id="GO:0005737">
    <property type="term" value="C:cytoplasm"/>
    <property type="evidence" value="ECO:0007669"/>
    <property type="project" value="UniProtKB-SubCell"/>
</dbReference>
<proteinExistence type="inferred from homology"/>
<organism evidence="14 15">
    <name type="scientific">Clostridium cylindrosporum DSM 605</name>
    <dbReference type="NCBI Taxonomy" id="1121307"/>
    <lineage>
        <taxon>Bacteria</taxon>
        <taxon>Bacillati</taxon>
        <taxon>Bacillota</taxon>
        <taxon>Clostridia</taxon>
        <taxon>Eubacteriales</taxon>
        <taxon>Clostridiaceae</taxon>
        <taxon>Clostridium</taxon>
    </lineage>
</organism>
<dbReference type="InterPro" id="IPR045304">
    <property type="entry name" value="LbH_SAT"/>
</dbReference>
<dbReference type="Gene3D" id="2.160.10.10">
    <property type="entry name" value="Hexapeptide repeat proteins"/>
    <property type="match status" value="1"/>
</dbReference>
<dbReference type="Proteomes" id="UP000036756">
    <property type="component" value="Unassembled WGS sequence"/>
</dbReference>
<dbReference type="EC" id="2.3.1.30" evidence="4 13"/>
<keyword evidence="11 13" id="KW-0012">Acyltransferase</keyword>
<dbReference type="OrthoDB" id="9801456at2"/>
<keyword evidence="6" id="KW-0963">Cytoplasm</keyword>
<dbReference type="NCBIfam" id="NF041874">
    <property type="entry name" value="EPS_EpsC"/>
    <property type="match status" value="1"/>
</dbReference>
<dbReference type="SUPFAM" id="SSF51161">
    <property type="entry name" value="Trimeric LpxA-like enzymes"/>
    <property type="match status" value="1"/>
</dbReference>
<keyword evidence="10" id="KW-0198">Cysteine biosynthesis</keyword>
<gene>
    <name evidence="14" type="primary">cysE</name>
    <name evidence="14" type="ORF">CLCY_1c00580</name>
</gene>
<dbReference type="InterPro" id="IPR005881">
    <property type="entry name" value="Ser_O-AcTrfase"/>
</dbReference>
<evidence type="ECO:0000256" key="5">
    <source>
        <dbReference type="ARBA" id="ARBA00018522"/>
    </source>
</evidence>
<evidence type="ECO:0000256" key="11">
    <source>
        <dbReference type="ARBA" id="ARBA00023315"/>
    </source>
</evidence>
<dbReference type="PANTHER" id="PTHR42811">
    <property type="entry name" value="SERINE ACETYLTRANSFERASE"/>
    <property type="match status" value="1"/>
</dbReference>
<evidence type="ECO:0000256" key="1">
    <source>
        <dbReference type="ARBA" id="ARBA00004496"/>
    </source>
</evidence>
<keyword evidence="15" id="KW-1185">Reference proteome</keyword>
<dbReference type="EMBL" id="LFVU01000028">
    <property type="protein sequence ID" value="KMT20824.1"/>
    <property type="molecule type" value="Genomic_DNA"/>
</dbReference>
<dbReference type="NCBIfam" id="TIGR01172">
    <property type="entry name" value="cysE"/>
    <property type="match status" value="1"/>
</dbReference>
<keyword evidence="8 13" id="KW-0808">Transferase</keyword>
<dbReference type="GO" id="GO:0009001">
    <property type="term" value="F:serine O-acetyltransferase activity"/>
    <property type="evidence" value="ECO:0007669"/>
    <property type="project" value="UniProtKB-EC"/>
</dbReference>
<dbReference type="InterPro" id="IPR042122">
    <property type="entry name" value="Ser_AcTrfase_N_sf"/>
</dbReference>
<dbReference type="CDD" id="cd03354">
    <property type="entry name" value="LbH_SAT"/>
    <property type="match status" value="1"/>
</dbReference>
<sequence length="187" mass="20257">MFKTFREEARNVLEKDPAAKNMLEVVLCYPGLHAVLFYRFTHKLYKRKWFVLARVISQIVRNFTGIEIHPGAQIGKGLFIDHGMGIVIGETAEVGDNVTIYHGVTLGGTGKDKGKRHPTVGDNVLIGAGAKVLGPIKIGSDSKIGANSVVLKEVPEGSTVVGVPGRVVTPSAQKVTYIYNDEDTKKA</sequence>
<evidence type="ECO:0000256" key="2">
    <source>
        <dbReference type="ARBA" id="ARBA00004876"/>
    </source>
</evidence>
<comment type="similarity">
    <text evidence="3 13">Belongs to the transferase hexapeptide repeat family.</text>
</comment>
<accession>A0A0J8D8Z2</accession>
<evidence type="ECO:0000256" key="9">
    <source>
        <dbReference type="ARBA" id="ARBA00022737"/>
    </source>
</evidence>
<comment type="pathway">
    <text evidence="2">Amino-acid biosynthesis; L-cysteine biosynthesis; L-cysteine from L-serine: step 1/2.</text>
</comment>
<reference evidence="14 15" key="1">
    <citation type="submission" date="2015-06" db="EMBL/GenBank/DDBJ databases">
        <title>Draft genome sequence of the purine-degrading Clostridium cylindrosporum HC-1 (DSM 605).</title>
        <authorList>
            <person name="Poehlein A."/>
            <person name="Schiel-Bengelsdorf B."/>
            <person name="Bengelsdorf F."/>
            <person name="Daniel R."/>
            <person name="Duerre P."/>
        </authorList>
    </citation>
    <scope>NUCLEOTIDE SEQUENCE [LARGE SCALE GENOMIC DNA]</scope>
    <source>
        <strain evidence="14 15">DSM 605</strain>
    </source>
</reference>
<dbReference type="Gene3D" id="1.10.3130.10">
    <property type="entry name" value="serine acetyltransferase, domain 1"/>
    <property type="match status" value="1"/>
</dbReference>
<evidence type="ECO:0000256" key="6">
    <source>
        <dbReference type="ARBA" id="ARBA00022490"/>
    </source>
</evidence>
<comment type="subcellular location">
    <subcellularLocation>
        <location evidence="1">Cytoplasm</location>
    </subcellularLocation>
</comment>
<evidence type="ECO:0000256" key="4">
    <source>
        <dbReference type="ARBA" id="ARBA00013266"/>
    </source>
</evidence>
<dbReference type="FunFam" id="2.160.10.10:FF:000007">
    <property type="entry name" value="Serine acetyltransferase"/>
    <property type="match status" value="1"/>
</dbReference>
<dbReference type="UniPathway" id="UPA00136">
    <property type="reaction ID" value="UER00199"/>
</dbReference>
<dbReference type="InterPro" id="IPR018357">
    <property type="entry name" value="Hexapep_transf_CS"/>
</dbReference>
<evidence type="ECO:0000256" key="12">
    <source>
        <dbReference type="ARBA" id="ARBA00049486"/>
    </source>
</evidence>
<dbReference type="InterPro" id="IPR001451">
    <property type="entry name" value="Hexapep"/>
</dbReference>
<dbReference type="PATRIC" id="fig|1121307.3.peg.419"/>
<protein>
    <recommendedName>
        <fullName evidence="5 13">Serine acetyltransferase</fullName>
        <ecNumber evidence="4 13">2.3.1.30</ecNumber>
    </recommendedName>
</protein>
<evidence type="ECO:0000256" key="13">
    <source>
        <dbReference type="PIRNR" id="PIRNR000441"/>
    </source>
</evidence>
<dbReference type="PROSITE" id="PS00101">
    <property type="entry name" value="HEXAPEP_TRANSFERASES"/>
    <property type="match status" value="1"/>
</dbReference>